<evidence type="ECO:0000259" key="1">
    <source>
        <dbReference type="Pfam" id="PF04230"/>
    </source>
</evidence>
<gene>
    <name evidence="2" type="ORF">Bccel_2090</name>
</gene>
<proteinExistence type="predicted"/>
<dbReference type="PATRIC" id="fig|398512.5.peg.2180"/>
<dbReference type="eggNOG" id="COG2327">
    <property type="taxonomic scope" value="Bacteria"/>
</dbReference>
<dbReference type="Pfam" id="PF04230">
    <property type="entry name" value="PS_pyruv_trans"/>
    <property type="match status" value="1"/>
</dbReference>
<dbReference type="STRING" id="398512.Bccel_2090"/>
<name>A0A0L6JM51_9FIRM</name>
<keyword evidence="3" id="KW-1185">Reference proteome</keyword>
<evidence type="ECO:0000313" key="2">
    <source>
        <dbReference type="EMBL" id="KNY26825.1"/>
    </source>
</evidence>
<dbReference type="RefSeq" id="WP_036947059.1">
    <property type="nucleotide sequence ID" value="NZ_KN050764.1"/>
</dbReference>
<reference evidence="3" key="1">
    <citation type="submission" date="2015-07" db="EMBL/GenBank/DDBJ databases">
        <title>Near-Complete Genome Sequence of the Cellulolytic Bacterium Bacteroides (Pseudobacteroides) cellulosolvens ATCC 35603.</title>
        <authorList>
            <person name="Dassa B."/>
            <person name="Utturkar S.M."/>
            <person name="Klingeman D.M."/>
            <person name="Hurt R.A."/>
            <person name="Keller M."/>
            <person name="Xu J."/>
            <person name="Reddy Y.H.K."/>
            <person name="Borovok I."/>
            <person name="Grinberg I.R."/>
            <person name="Lamed R."/>
            <person name="Zhivin O."/>
            <person name="Bayer E.A."/>
            <person name="Brown S.D."/>
        </authorList>
    </citation>
    <scope>NUCLEOTIDE SEQUENCE [LARGE SCALE GENOMIC DNA]</scope>
    <source>
        <strain evidence="3">DSM 2933</strain>
    </source>
</reference>
<dbReference type="OrthoDB" id="9799278at2"/>
<keyword evidence="2" id="KW-0808">Transferase</keyword>
<accession>A0A0L6JM51</accession>
<protein>
    <submittedName>
        <fullName evidence="2">Polysaccharide pyruvyl transferase</fullName>
    </submittedName>
</protein>
<feature type="domain" description="Polysaccharide pyruvyl transferase" evidence="1">
    <location>
        <begin position="16"/>
        <end position="307"/>
    </location>
</feature>
<dbReference type="Proteomes" id="UP000036923">
    <property type="component" value="Unassembled WGS sequence"/>
</dbReference>
<dbReference type="EMBL" id="LGTC01000001">
    <property type="protein sequence ID" value="KNY26825.1"/>
    <property type="molecule type" value="Genomic_DNA"/>
</dbReference>
<evidence type="ECO:0000313" key="3">
    <source>
        <dbReference type="Proteomes" id="UP000036923"/>
    </source>
</evidence>
<sequence>MNNKKVGILTFHMAHNYGAMLQAYALREKVEKLGYDSEVIDYRLEYIDQWSRIENYNFLIERFGVLKGNLKFIKRLLKFYYNPQNKAMKYHKFMLNDIGISQKCYRDKKELEKLTYDYYICGSDQIWNESLTGEFEDVYFCNFVKNDAIKIAYAASNGRNEIPKELYSKIGKLIKKFDYIGIRENGLSQYINNEYKVKAVNVLDPSLLLKSEEWGKIAVRPKDDKYLLIYAFDEDQLIYDYAKRIAKKRNLKIILLSSKNIDGMINVRNSTGPKEFLGLIKYAEVICTVSFHGTAFSIIFNKEYYCFPHKAYGCRTSSLQSLLGINRDIFSINDKLEPNINYETVNKKLEIEREKSVDFLRGALNEKCL</sequence>
<organism evidence="2 3">
    <name type="scientific">Pseudobacteroides cellulosolvens ATCC 35603 = DSM 2933</name>
    <dbReference type="NCBI Taxonomy" id="398512"/>
    <lineage>
        <taxon>Bacteria</taxon>
        <taxon>Bacillati</taxon>
        <taxon>Bacillota</taxon>
        <taxon>Clostridia</taxon>
        <taxon>Eubacteriales</taxon>
        <taxon>Oscillospiraceae</taxon>
        <taxon>Pseudobacteroides</taxon>
    </lineage>
</organism>
<comment type="caution">
    <text evidence="2">The sequence shown here is derived from an EMBL/GenBank/DDBJ whole genome shotgun (WGS) entry which is preliminary data.</text>
</comment>
<dbReference type="InterPro" id="IPR007345">
    <property type="entry name" value="Polysacch_pyruvyl_Trfase"/>
</dbReference>
<dbReference type="AlphaFoldDB" id="A0A0L6JM51"/>
<dbReference type="GO" id="GO:0016740">
    <property type="term" value="F:transferase activity"/>
    <property type="evidence" value="ECO:0007669"/>
    <property type="project" value="UniProtKB-KW"/>
</dbReference>